<dbReference type="Proteomes" id="UP000266895">
    <property type="component" value="Chromosome"/>
</dbReference>
<dbReference type="AlphaFoldDB" id="A0A448HGP4"/>
<sequence length="190" mass="20906">MPSGPVPKHPSVRARRNAAPGMVQLPADGRHGRTPTWPLPPDPAEAMVDHWQSVADDLETQADAESDGRRRNRMLDRAARARGTAAMIAAECKAAAELERKIWARVWTTPMATRWEAMRWTREVAGYCRAKARAELGDHKAAKLAVAYADRLGLTPWSMLRLRWEIAPAPAPDAPVATVTPISSAARDFT</sequence>
<keyword evidence="3" id="KW-1185">Reference proteome</keyword>
<proteinExistence type="predicted"/>
<name>A0A448HGP4_9ACTO</name>
<evidence type="ECO:0000313" key="2">
    <source>
        <dbReference type="EMBL" id="VEG28034.1"/>
    </source>
</evidence>
<dbReference type="KEGG" id="ahw:NCTC11636_01319"/>
<organism evidence="2 3">
    <name type="scientific">Actinomyces howellii</name>
    <dbReference type="NCBI Taxonomy" id="52771"/>
    <lineage>
        <taxon>Bacteria</taxon>
        <taxon>Bacillati</taxon>
        <taxon>Actinomycetota</taxon>
        <taxon>Actinomycetes</taxon>
        <taxon>Actinomycetales</taxon>
        <taxon>Actinomycetaceae</taxon>
        <taxon>Actinomyces</taxon>
    </lineage>
</organism>
<reference evidence="2 3" key="1">
    <citation type="submission" date="2018-12" db="EMBL/GenBank/DDBJ databases">
        <authorList>
            <consortium name="Pathogen Informatics"/>
        </authorList>
    </citation>
    <scope>NUCLEOTIDE SEQUENCE [LARGE SCALE GENOMIC DNA]</scope>
    <source>
        <strain evidence="2 3">NCTC11636</strain>
    </source>
</reference>
<evidence type="ECO:0000313" key="3">
    <source>
        <dbReference type="Proteomes" id="UP000266895"/>
    </source>
</evidence>
<evidence type="ECO:0000256" key="1">
    <source>
        <dbReference type="SAM" id="MobiDB-lite"/>
    </source>
</evidence>
<feature type="region of interest" description="Disordered" evidence="1">
    <location>
        <begin position="1"/>
        <end position="43"/>
    </location>
</feature>
<protein>
    <submittedName>
        <fullName evidence="2">Uncharacterized protein</fullName>
    </submittedName>
</protein>
<accession>A0A448HGP4</accession>
<gene>
    <name evidence="2" type="ORF">NCTC11636_01319</name>
</gene>
<dbReference type="EMBL" id="LR134350">
    <property type="protein sequence ID" value="VEG28034.1"/>
    <property type="molecule type" value="Genomic_DNA"/>
</dbReference>